<evidence type="ECO:0000256" key="3">
    <source>
        <dbReference type="ARBA" id="ARBA00022833"/>
    </source>
</evidence>
<dbReference type="Proteomes" id="UP000007797">
    <property type="component" value="Unassembled WGS sequence"/>
</dbReference>
<dbReference type="InterPro" id="IPR035896">
    <property type="entry name" value="AN1-like_Znf"/>
</dbReference>
<dbReference type="RefSeq" id="XP_004361441.1">
    <property type="nucleotide sequence ID" value="XM_004361384.1"/>
</dbReference>
<gene>
    <name evidence="7" type="ORF">DFA_05724</name>
</gene>
<dbReference type="PROSITE" id="PS50033">
    <property type="entry name" value="UBX"/>
    <property type="match status" value="1"/>
</dbReference>
<dbReference type="SMART" id="SM00166">
    <property type="entry name" value="UBX"/>
    <property type="match status" value="1"/>
</dbReference>
<dbReference type="OrthoDB" id="431929at2759"/>
<dbReference type="SUPFAM" id="SSF54236">
    <property type="entry name" value="Ubiquitin-like"/>
    <property type="match status" value="1"/>
</dbReference>
<evidence type="ECO:0000313" key="8">
    <source>
        <dbReference type="Proteomes" id="UP000007797"/>
    </source>
</evidence>
<dbReference type="Gene3D" id="4.10.1110.10">
    <property type="entry name" value="AN1-like Zinc finger"/>
    <property type="match status" value="2"/>
</dbReference>
<dbReference type="GO" id="GO:0008270">
    <property type="term" value="F:zinc ion binding"/>
    <property type="evidence" value="ECO:0007669"/>
    <property type="project" value="UniProtKB-KW"/>
</dbReference>
<feature type="domain" description="UBX" evidence="5">
    <location>
        <begin position="196"/>
        <end position="274"/>
    </location>
</feature>
<feature type="domain" description="AN1-type" evidence="6">
    <location>
        <begin position="4"/>
        <end position="52"/>
    </location>
</feature>
<dbReference type="KEGG" id="dfa:DFA_05724"/>
<accession>F4PM90</accession>
<organism evidence="7 8">
    <name type="scientific">Cavenderia fasciculata</name>
    <name type="common">Slime mold</name>
    <name type="synonym">Dictyostelium fasciculatum</name>
    <dbReference type="NCBI Taxonomy" id="261658"/>
    <lineage>
        <taxon>Eukaryota</taxon>
        <taxon>Amoebozoa</taxon>
        <taxon>Evosea</taxon>
        <taxon>Eumycetozoa</taxon>
        <taxon>Dictyostelia</taxon>
        <taxon>Acytosteliales</taxon>
        <taxon>Cavenderiaceae</taxon>
        <taxon>Cavenderia</taxon>
    </lineage>
</organism>
<dbReference type="CDD" id="cd01767">
    <property type="entry name" value="UBX"/>
    <property type="match status" value="1"/>
</dbReference>
<sequence>MEFPHLGAHCNVQYCKQLDYLPFECEFCKLKFCAEHKDCKQHRCTKYESRDRRVEPCPECNEMILVLENQHLDEVLARHLYSECQGPNSSKQPPKPKSFPCTLQGCKGKEFVQVICDKCKQNFCLKHRFPTGHKCSHDIKSNNNTSPSLFKTNTTNTTKTTTTKKIESDYLTQQRKQQEELRAVRARQQESYKTNQEASVCEINILLTNGEMLKKKFSKNDTFREIQRYINQFRTDGRGPYAIISETNPAPFSVNDLDCTIGELNLYPSANLVIVVS</sequence>
<keyword evidence="2 4" id="KW-0863">Zinc-finger</keyword>
<dbReference type="STRING" id="1054147.F4PM90"/>
<keyword evidence="3" id="KW-0862">Zinc</keyword>
<dbReference type="GO" id="GO:0005737">
    <property type="term" value="C:cytoplasm"/>
    <property type="evidence" value="ECO:0007669"/>
    <property type="project" value="TreeGrafter"/>
</dbReference>
<dbReference type="PANTHER" id="PTHR14677:SF20">
    <property type="entry name" value="ZINC FINGER AN1-TYPE CONTAINING 2A-RELATED"/>
    <property type="match status" value="1"/>
</dbReference>
<protein>
    <submittedName>
        <fullName evidence="7">AN1-type zinc finger-containing protein</fullName>
    </submittedName>
</protein>
<dbReference type="Pfam" id="PF00789">
    <property type="entry name" value="UBX"/>
    <property type="match status" value="1"/>
</dbReference>
<keyword evidence="8" id="KW-1185">Reference proteome</keyword>
<dbReference type="InterPro" id="IPR000058">
    <property type="entry name" value="Znf_AN1"/>
</dbReference>
<name>F4PM90_CACFS</name>
<evidence type="ECO:0000313" key="7">
    <source>
        <dbReference type="EMBL" id="EGG23590.1"/>
    </source>
</evidence>
<dbReference type="GeneID" id="14875667"/>
<keyword evidence="1" id="KW-0479">Metal-binding</keyword>
<evidence type="ECO:0000256" key="2">
    <source>
        <dbReference type="ARBA" id="ARBA00022771"/>
    </source>
</evidence>
<dbReference type="OMA" id="VCEINIL"/>
<dbReference type="PANTHER" id="PTHR14677">
    <property type="entry name" value="ARSENITE INDUCUBLE RNA ASSOCIATED PROTEIN AIP-1-RELATED"/>
    <property type="match status" value="1"/>
</dbReference>
<dbReference type="EMBL" id="GL883008">
    <property type="protein sequence ID" value="EGG23590.1"/>
    <property type="molecule type" value="Genomic_DNA"/>
</dbReference>
<evidence type="ECO:0000256" key="4">
    <source>
        <dbReference type="PROSITE-ProRule" id="PRU00449"/>
    </source>
</evidence>
<reference evidence="8" key="1">
    <citation type="journal article" date="2011" name="Genome Res.">
        <title>Phylogeny-wide analysis of social amoeba genomes highlights ancient origins for complex intercellular communication.</title>
        <authorList>
            <person name="Heidel A.J."/>
            <person name="Lawal H.M."/>
            <person name="Felder M."/>
            <person name="Schilde C."/>
            <person name="Helps N.R."/>
            <person name="Tunggal B."/>
            <person name="Rivero F."/>
            <person name="John U."/>
            <person name="Schleicher M."/>
            <person name="Eichinger L."/>
            <person name="Platzer M."/>
            <person name="Noegel A.A."/>
            <person name="Schaap P."/>
            <person name="Gloeckner G."/>
        </authorList>
    </citation>
    <scope>NUCLEOTIDE SEQUENCE [LARGE SCALE GENOMIC DNA]</scope>
    <source>
        <strain evidence="8">SH3</strain>
    </source>
</reference>
<dbReference type="AlphaFoldDB" id="F4PM90"/>
<dbReference type="InterPro" id="IPR001012">
    <property type="entry name" value="UBX_dom"/>
</dbReference>
<evidence type="ECO:0000259" key="5">
    <source>
        <dbReference type="PROSITE" id="PS50033"/>
    </source>
</evidence>
<dbReference type="InterPro" id="IPR029071">
    <property type="entry name" value="Ubiquitin-like_domsf"/>
</dbReference>
<dbReference type="PROSITE" id="PS51039">
    <property type="entry name" value="ZF_AN1"/>
    <property type="match status" value="2"/>
</dbReference>
<dbReference type="Pfam" id="PF01428">
    <property type="entry name" value="zf-AN1"/>
    <property type="match status" value="2"/>
</dbReference>
<feature type="domain" description="AN1-type" evidence="6">
    <location>
        <begin position="95"/>
        <end position="143"/>
    </location>
</feature>
<proteinExistence type="predicted"/>
<dbReference type="SMART" id="SM00154">
    <property type="entry name" value="ZnF_AN1"/>
    <property type="match status" value="2"/>
</dbReference>
<dbReference type="Gene3D" id="3.10.20.90">
    <property type="entry name" value="Phosphatidylinositol 3-kinase Catalytic Subunit, Chain A, domain 1"/>
    <property type="match status" value="1"/>
</dbReference>
<evidence type="ECO:0000259" key="6">
    <source>
        <dbReference type="PROSITE" id="PS51039"/>
    </source>
</evidence>
<evidence type="ECO:0000256" key="1">
    <source>
        <dbReference type="ARBA" id="ARBA00022723"/>
    </source>
</evidence>
<dbReference type="SUPFAM" id="SSF118310">
    <property type="entry name" value="AN1-like Zinc finger"/>
    <property type="match status" value="2"/>
</dbReference>